<comment type="similarity">
    <text evidence="2 12">Belongs to the glycosyltransferase 43 family.</text>
</comment>
<sequence>RGRRYPVCKETIQFARAYNTHLPSPESEKAAIKQKPESRDEHIDTYTNMPTIFAITPTYFRLEQKADITRLCQTLRLVENLHWLLVEDSFNKTALVQRVLNNCKVPYTHLNAETPQNIKNVPGKIKFPRGGAQRNAALAWIRKHVDPKETKGTVYFADDDNTYDVRIFEE</sequence>
<evidence type="ECO:0000256" key="7">
    <source>
        <dbReference type="ARBA" id="ARBA00022989"/>
    </source>
</evidence>
<evidence type="ECO:0000256" key="12">
    <source>
        <dbReference type="RuleBase" id="RU363127"/>
    </source>
</evidence>
<evidence type="ECO:0000313" key="14">
    <source>
        <dbReference type="Proteomes" id="UP001634394"/>
    </source>
</evidence>
<evidence type="ECO:0000256" key="6">
    <source>
        <dbReference type="ARBA" id="ARBA00022968"/>
    </source>
</evidence>
<comment type="subcellular location">
    <subcellularLocation>
        <location evidence="12">Golgi apparatus membrane</location>
        <topology evidence="12">Single-pass type II membrane protein</topology>
    </subcellularLocation>
    <subcellularLocation>
        <location evidence="1">Membrane</location>
        <topology evidence="1">Single-pass type II membrane protein</topology>
    </subcellularLocation>
</comment>
<keyword evidence="12" id="KW-0333">Golgi apparatus</keyword>
<evidence type="ECO:0000313" key="13">
    <source>
        <dbReference type="EMBL" id="KAL3892390.1"/>
    </source>
</evidence>
<keyword evidence="9" id="KW-0325">Glycoprotein</keyword>
<evidence type="ECO:0000256" key="1">
    <source>
        <dbReference type="ARBA" id="ARBA00004606"/>
    </source>
</evidence>
<dbReference type="Proteomes" id="UP001634394">
    <property type="component" value="Unassembled WGS sequence"/>
</dbReference>
<dbReference type="PANTHER" id="PTHR10896:SF65">
    <property type="entry name" value="GALACTOSYLGALACTOSYLXYLOSYLPROTEIN 3-BETA-GLUCURONOSYLTRANSFERASE 3"/>
    <property type="match status" value="1"/>
</dbReference>
<comment type="caution">
    <text evidence="13">The sequence shown here is derived from an EMBL/GenBank/DDBJ whole genome shotgun (WGS) entry which is preliminary data.</text>
</comment>
<dbReference type="GO" id="GO:0000139">
    <property type="term" value="C:Golgi membrane"/>
    <property type="evidence" value="ECO:0007669"/>
    <property type="project" value="UniProtKB-SubCell"/>
</dbReference>
<comment type="cofactor">
    <cofactor evidence="11 12">
        <name>Mn(2+)</name>
        <dbReference type="ChEBI" id="CHEBI:29035"/>
    </cofactor>
</comment>
<keyword evidence="5" id="KW-0812">Transmembrane</keyword>
<evidence type="ECO:0000256" key="10">
    <source>
        <dbReference type="ARBA" id="ARBA00047979"/>
    </source>
</evidence>
<dbReference type="EC" id="2.4.1.135" evidence="3 12"/>
<reference evidence="13 14" key="1">
    <citation type="submission" date="2024-11" db="EMBL/GenBank/DDBJ databases">
        <title>Chromosome-level genome assembly of the freshwater bivalve Anodonta woodiana.</title>
        <authorList>
            <person name="Chen X."/>
        </authorList>
    </citation>
    <scope>NUCLEOTIDE SEQUENCE [LARGE SCALE GENOMIC DNA]</scope>
    <source>
        <strain evidence="13">MN2024</strain>
        <tissue evidence="13">Gills</tissue>
    </source>
</reference>
<dbReference type="AlphaFoldDB" id="A0ABD3Y3I9"/>
<evidence type="ECO:0000256" key="5">
    <source>
        <dbReference type="ARBA" id="ARBA00022692"/>
    </source>
</evidence>
<dbReference type="InterPro" id="IPR005027">
    <property type="entry name" value="Glyco_trans_43"/>
</dbReference>
<dbReference type="InterPro" id="IPR029044">
    <property type="entry name" value="Nucleotide-diphossugar_trans"/>
</dbReference>
<evidence type="ECO:0000256" key="4">
    <source>
        <dbReference type="ARBA" id="ARBA00022679"/>
    </source>
</evidence>
<keyword evidence="8" id="KW-0472">Membrane</keyword>
<keyword evidence="4 12" id="KW-0808">Transferase</keyword>
<dbReference type="SUPFAM" id="SSF53448">
    <property type="entry name" value="Nucleotide-diphospho-sugar transferases"/>
    <property type="match status" value="1"/>
</dbReference>
<proteinExistence type="inferred from homology"/>
<dbReference type="Pfam" id="PF03360">
    <property type="entry name" value="Glyco_transf_43"/>
    <property type="match status" value="1"/>
</dbReference>
<gene>
    <name evidence="13" type="ORF">ACJMK2_004600</name>
</gene>
<dbReference type="GO" id="GO:0015018">
    <property type="term" value="F:galactosylgalactosylxylosylprotein 3-beta-glucuronosyltransferase activity"/>
    <property type="evidence" value="ECO:0007669"/>
    <property type="project" value="UniProtKB-UniRule"/>
</dbReference>
<dbReference type="Gene3D" id="3.90.550.10">
    <property type="entry name" value="Spore Coat Polysaccharide Biosynthesis Protein SpsA, Chain A"/>
    <property type="match status" value="1"/>
</dbReference>
<feature type="non-terminal residue" evidence="13">
    <location>
        <position position="170"/>
    </location>
</feature>
<dbReference type="PANTHER" id="PTHR10896">
    <property type="entry name" value="GALACTOSYLGALACTOSYLXYLOSYLPROTEIN 3-BETA-GLUCURONOSYLTRANSFERASE BETA-1,3-GLUCURONYLTRANSFERASE"/>
    <property type="match status" value="1"/>
</dbReference>
<keyword evidence="11 12" id="KW-0464">Manganese</keyword>
<name>A0ABD3Y3I9_SINWO</name>
<dbReference type="EMBL" id="JBJQND010000001">
    <property type="protein sequence ID" value="KAL3892390.1"/>
    <property type="molecule type" value="Genomic_DNA"/>
</dbReference>
<feature type="binding site" evidence="11">
    <location>
        <position position="160"/>
    </location>
    <ligand>
        <name>Mn(2+)</name>
        <dbReference type="ChEBI" id="CHEBI:29035"/>
    </ligand>
</feature>
<comment type="pathway">
    <text evidence="12">Protein modification; protein glycosylation.</text>
</comment>
<keyword evidence="6 12" id="KW-0735">Signal-anchor</keyword>
<feature type="non-terminal residue" evidence="13">
    <location>
        <position position="1"/>
    </location>
</feature>
<comment type="catalytic activity">
    <reaction evidence="10 12">
        <text>3-O-(beta-D-galactosyl-(1-&gt;3)-beta-D-galactosyl-(1-&gt;4)-beta-D-xylosyl)-L-seryl-[protein] + UDP-alpha-D-glucuronate = 3-O-(beta-D-GlcA-(1-&gt;3)-beta-D-Gal-(1-&gt;3)-beta-D-Gal-(1-&gt;4)-beta-D-Xyl)-L-seryl-[protein] + UDP + H(+)</text>
        <dbReference type="Rhea" id="RHEA:24168"/>
        <dbReference type="Rhea" id="RHEA-COMP:12571"/>
        <dbReference type="Rhea" id="RHEA-COMP:12573"/>
        <dbReference type="ChEBI" id="CHEBI:15378"/>
        <dbReference type="ChEBI" id="CHEBI:58052"/>
        <dbReference type="ChEBI" id="CHEBI:58223"/>
        <dbReference type="ChEBI" id="CHEBI:132090"/>
        <dbReference type="ChEBI" id="CHEBI:132093"/>
        <dbReference type="EC" id="2.4.1.135"/>
    </reaction>
</comment>
<organism evidence="13 14">
    <name type="scientific">Sinanodonta woodiana</name>
    <name type="common">Chinese pond mussel</name>
    <name type="synonym">Anodonta woodiana</name>
    <dbReference type="NCBI Taxonomy" id="1069815"/>
    <lineage>
        <taxon>Eukaryota</taxon>
        <taxon>Metazoa</taxon>
        <taxon>Spiralia</taxon>
        <taxon>Lophotrochozoa</taxon>
        <taxon>Mollusca</taxon>
        <taxon>Bivalvia</taxon>
        <taxon>Autobranchia</taxon>
        <taxon>Heteroconchia</taxon>
        <taxon>Palaeoheterodonta</taxon>
        <taxon>Unionida</taxon>
        <taxon>Unionoidea</taxon>
        <taxon>Unionidae</taxon>
        <taxon>Unioninae</taxon>
        <taxon>Sinanodonta</taxon>
    </lineage>
</organism>
<protein>
    <recommendedName>
        <fullName evidence="3 12">Galactosylgalactosylxylosylprotein 3-beta-glucuronosyltransferase</fullName>
        <ecNumber evidence="3 12">2.4.1.135</ecNumber>
    </recommendedName>
</protein>
<evidence type="ECO:0000256" key="11">
    <source>
        <dbReference type="PIRSR" id="PIRSR605027-3"/>
    </source>
</evidence>
<keyword evidence="14" id="KW-1185">Reference proteome</keyword>
<accession>A0ABD3Y3I9</accession>
<evidence type="ECO:0000256" key="8">
    <source>
        <dbReference type="ARBA" id="ARBA00023136"/>
    </source>
</evidence>
<keyword evidence="7" id="KW-1133">Transmembrane helix</keyword>
<keyword evidence="11 12" id="KW-0479">Metal-binding</keyword>
<evidence type="ECO:0000256" key="9">
    <source>
        <dbReference type="ARBA" id="ARBA00023180"/>
    </source>
</evidence>
<evidence type="ECO:0000256" key="2">
    <source>
        <dbReference type="ARBA" id="ARBA00007706"/>
    </source>
</evidence>
<evidence type="ECO:0000256" key="3">
    <source>
        <dbReference type="ARBA" id="ARBA00012641"/>
    </source>
</evidence>
<dbReference type="GO" id="GO:0046872">
    <property type="term" value="F:metal ion binding"/>
    <property type="evidence" value="ECO:0007669"/>
    <property type="project" value="UniProtKB-KW"/>
</dbReference>